<evidence type="ECO:0000313" key="1">
    <source>
        <dbReference type="EMBL" id="MFC3266059.1"/>
    </source>
</evidence>
<evidence type="ECO:0000313" key="2">
    <source>
        <dbReference type="Proteomes" id="UP001595536"/>
    </source>
</evidence>
<dbReference type="PANTHER" id="PTHR36456:SF1">
    <property type="entry name" value="UPF0232 PROTEIN SCO3875"/>
    <property type="match status" value="1"/>
</dbReference>
<proteinExistence type="predicted"/>
<comment type="caution">
    <text evidence="1">The sequence shown here is derived from an EMBL/GenBank/DDBJ whole genome shotgun (WGS) entry which is preliminary data.</text>
</comment>
<dbReference type="RefSeq" id="WP_376830998.1">
    <property type="nucleotide sequence ID" value="NZ_JBHLWR010000006.1"/>
</dbReference>
<name>A0ABV7LEK9_9HYPH</name>
<dbReference type="Proteomes" id="UP001595536">
    <property type="component" value="Unassembled WGS sequence"/>
</dbReference>
<dbReference type="InterPro" id="IPR007922">
    <property type="entry name" value="DciA-like"/>
</dbReference>
<protein>
    <submittedName>
        <fullName evidence="1">DUF721 domain-containing protein</fullName>
    </submittedName>
</protein>
<organism evidence="1 2">
    <name type="scientific">Camelimonas abortus</name>
    <dbReference type="NCBI Taxonomy" id="1017184"/>
    <lineage>
        <taxon>Bacteria</taxon>
        <taxon>Pseudomonadati</taxon>
        <taxon>Pseudomonadota</taxon>
        <taxon>Alphaproteobacteria</taxon>
        <taxon>Hyphomicrobiales</taxon>
        <taxon>Chelatococcaceae</taxon>
        <taxon>Camelimonas</taxon>
    </lineage>
</organism>
<keyword evidence="2" id="KW-1185">Reference proteome</keyword>
<dbReference type="PIRSF" id="PIRSF032064">
    <property type="entry name" value="UCP032064"/>
    <property type="match status" value="1"/>
</dbReference>
<dbReference type="InterPro" id="IPR010593">
    <property type="entry name" value="DUF1159"/>
</dbReference>
<dbReference type="PANTHER" id="PTHR36456">
    <property type="entry name" value="UPF0232 PROTEIN SCO3875"/>
    <property type="match status" value="1"/>
</dbReference>
<gene>
    <name evidence="1" type="ORF">ACFOEX_06815</name>
</gene>
<sequence length="166" mass="18101">MSQPRQPARDFQPQPLAELIDQCLDQALAARGFAASDILLAWEDIVGARLASHTRPLRISWPRQSRHGEADSPATLEVRAGSAFAVELQHMAPVIIDRINQHFGWRCVGRIVIRQGPAPSKPQPAPPRAPDPQALRRAADLAAPIADERLRAAVARLGAAVLDRRG</sequence>
<dbReference type="Pfam" id="PF05258">
    <property type="entry name" value="DciA"/>
    <property type="match status" value="1"/>
</dbReference>
<accession>A0ABV7LEK9</accession>
<reference evidence="2" key="1">
    <citation type="journal article" date="2019" name="Int. J. Syst. Evol. Microbiol.">
        <title>The Global Catalogue of Microorganisms (GCM) 10K type strain sequencing project: providing services to taxonomists for standard genome sequencing and annotation.</title>
        <authorList>
            <consortium name="The Broad Institute Genomics Platform"/>
            <consortium name="The Broad Institute Genome Sequencing Center for Infectious Disease"/>
            <person name="Wu L."/>
            <person name="Ma J."/>
        </authorList>
    </citation>
    <scope>NUCLEOTIDE SEQUENCE [LARGE SCALE GENOMIC DNA]</scope>
    <source>
        <strain evidence="2">CCM 7941</strain>
    </source>
</reference>
<dbReference type="EMBL" id="JBHRUV010000030">
    <property type="protein sequence ID" value="MFC3266059.1"/>
    <property type="molecule type" value="Genomic_DNA"/>
</dbReference>